<sequence>MPFPRRRFADSSFAIAIAMDSTGFRFDSMSFGSSMFLSWIVVLGCPTRLYERRRLGSSGRTACQLNVETTWFQKDLAIVQDTIRHGMCECLRLLNLIRQYLTQILRESPELLDFSLLFGCDEIVVRLI</sequence>
<dbReference type="AlphaFoldDB" id="A0A9I9EF15"/>
<dbReference type="Gramene" id="MELO3C032889.2.1">
    <property type="protein sequence ID" value="MELO3C032889.2.1"/>
    <property type="gene ID" value="MELO3C032889.2"/>
</dbReference>
<proteinExistence type="predicted"/>
<evidence type="ECO:0000313" key="1">
    <source>
        <dbReference type="EnsemblPlants" id="MELO3C032889.2.1"/>
    </source>
</evidence>
<dbReference type="EnsemblPlants" id="MELO3C032889.2.1">
    <property type="protein sequence ID" value="MELO3C032889.2.1"/>
    <property type="gene ID" value="MELO3C032889.2"/>
</dbReference>
<accession>A0A9I9EF15</accession>
<reference evidence="1" key="1">
    <citation type="submission" date="2023-03" db="UniProtKB">
        <authorList>
            <consortium name="EnsemblPlants"/>
        </authorList>
    </citation>
    <scope>IDENTIFICATION</scope>
</reference>
<protein>
    <submittedName>
        <fullName evidence="1">Uncharacterized protein</fullName>
    </submittedName>
</protein>
<organism evidence="1">
    <name type="scientific">Cucumis melo</name>
    <name type="common">Muskmelon</name>
    <dbReference type="NCBI Taxonomy" id="3656"/>
    <lineage>
        <taxon>Eukaryota</taxon>
        <taxon>Viridiplantae</taxon>
        <taxon>Streptophyta</taxon>
        <taxon>Embryophyta</taxon>
        <taxon>Tracheophyta</taxon>
        <taxon>Spermatophyta</taxon>
        <taxon>Magnoliopsida</taxon>
        <taxon>eudicotyledons</taxon>
        <taxon>Gunneridae</taxon>
        <taxon>Pentapetalae</taxon>
        <taxon>rosids</taxon>
        <taxon>fabids</taxon>
        <taxon>Cucurbitales</taxon>
        <taxon>Cucurbitaceae</taxon>
        <taxon>Benincaseae</taxon>
        <taxon>Cucumis</taxon>
    </lineage>
</organism>
<name>A0A9I9EF15_CUCME</name>